<protein>
    <submittedName>
        <fullName evidence="1">Uncharacterized protein</fullName>
    </submittedName>
</protein>
<dbReference type="PATRIC" id="fig|1396.535.peg.4336"/>
<evidence type="ECO:0000313" key="2">
    <source>
        <dbReference type="Proteomes" id="UP000076482"/>
    </source>
</evidence>
<dbReference type="Proteomes" id="UP000076482">
    <property type="component" value="Unassembled WGS sequence"/>
</dbReference>
<sequence>MSRNDKGFCRLIEKVGAKFLFVKGRYAWWNDGKELIVYPYIDSKISDALVLVYDISNIHMDSSLKIEMNGELSYSEGVEARKAPPLTQEELMKVGIWDVNDNSLRFFGISDSENNEKPLDVVKVDVPSMLGHLSKVRDSKAVVVMNPLEETVQIARGKGEYLTVPEMALECDTTNESELNFNYKSVLSYLETAQELGQETIYLGRYNEFTKWKIGDVTSVLMEASM</sequence>
<organism evidence="1 2">
    <name type="scientific">Bacillus cereus</name>
    <dbReference type="NCBI Taxonomy" id="1396"/>
    <lineage>
        <taxon>Bacteria</taxon>
        <taxon>Bacillati</taxon>
        <taxon>Bacillota</taxon>
        <taxon>Bacilli</taxon>
        <taxon>Bacillales</taxon>
        <taxon>Bacillaceae</taxon>
        <taxon>Bacillus</taxon>
        <taxon>Bacillus cereus group</taxon>
    </lineage>
</organism>
<dbReference type="RefSeq" id="WP_063259805.1">
    <property type="nucleotide sequence ID" value="NZ_LJKE01000015.1"/>
</dbReference>
<dbReference type="EMBL" id="LJKE01000015">
    <property type="protein sequence ID" value="KZD72123.1"/>
    <property type="molecule type" value="Genomic_DNA"/>
</dbReference>
<accession>A0A164QSL3</accession>
<dbReference type="AlphaFoldDB" id="A0A164QSL3"/>
<name>A0A164QSL3_BACCE</name>
<gene>
    <name evidence="1" type="ORF">B4088_0584</name>
</gene>
<evidence type="ECO:0000313" key="1">
    <source>
        <dbReference type="EMBL" id="KZD72123.1"/>
    </source>
</evidence>
<reference evidence="1 2" key="1">
    <citation type="submission" date="2015-09" db="EMBL/GenBank/DDBJ databases">
        <title>Bacillus cereus food isolates.</title>
        <authorList>
            <person name="Boekhorst J."/>
        </authorList>
    </citation>
    <scope>NUCLEOTIDE SEQUENCE [LARGE SCALE GENOMIC DNA]</scope>
    <source>
        <strain evidence="1 2">B4088</strain>
    </source>
</reference>
<proteinExistence type="predicted"/>
<comment type="caution">
    <text evidence="1">The sequence shown here is derived from an EMBL/GenBank/DDBJ whole genome shotgun (WGS) entry which is preliminary data.</text>
</comment>